<sequence>MTGAELIVAAEALHASTVQPSDDPTPGLIHQAVVGAVTAYGVDGCAARLAQRYGDHPTETAARMRWCLATVRAVYPAVTASTV</sequence>
<comment type="caution">
    <text evidence="1">The sequence shown here is derived from an EMBL/GenBank/DDBJ whole genome shotgun (WGS) entry which is preliminary data.</text>
</comment>
<protein>
    <submittedName>
        <fullName evidence="1">Uncharacterized protein</fullName>
    </submittedName>
</protein>
<keyword evidence="2" id="KW-1185">Reference proteome</keyword>
<reference evidence="1 2" key="1">
    <citation type="submission" date="2020-08" db="EMBL/GenBank/DDBJ databases">
        <title>Genomic Encyclopedia of Type Strains, Phase III (KMG-III): the genomes of soil and plant-associated and newly described type strains.</title>
        <authorList>
            <person name="Whitman W."/>
        </authorList>
    </citation>
    <scope>NUCLEOTIDE SEQUENCE [LARGE SCALE GENOMIC DNA]</scope>
    <source>
        <strain evidence="1 2">CECT 3287</strain>
    </source>
</reference>
<dbReference type="RefSeq" id="WP_183225138.1">
    <property type="nucleotide sequence ID" value="NZ_BMPW01000020.1"/>
</dbReference>
<dbReference type="AlphaFoldDB" id="A0A7W5ANJ0"/>
<gene>
    <name evidence="1" type="ORF">FHR83_006765</name>
</gene>
<name>A0A7W5ANJ0_9ACTN</name>
<evidence type="ECO:0000313" key="1">
    <source>
        <dbReference type="EMBL" id="MBB3099059.1"/>
    </source>
</evidence>
<dbReference type="EMBL" id="JACHXF010000017">
    <property type="protein sequence ID" value="MBB3099059.1"/>
    <property type="molecule type" value="Genomic_DNA"/>
</dbReference>
<proteinExistence type="predicted"/>
<evidence type="ECO:0000313" key="2">
    <source>
        <dbReference type="Proteomes" id="UP000590749"/>
    </source>
</evidence>
<organism evidence="1 2">
    <name type="scientific">Actinoplanes campanulatus</name>
    <dbReference type="NCBI Taxonomy" id="113559"/>
    <lineage>
        <taxon>Bacteria</taxon>
        <taxon>Bacillati</taxon>
        <taxon>Actinomycetota</taxon>
        <taxon>Actinomycetes</taxon>
        <taxon>Micromonosporales</taxon>
        <taxon>Micromonosporaceae</taxon>
        <taxon>Actinoplanes</taxon>
    </lineage>
</organism>
<accession>A0A7W5ANJ0</accession>
<dbReference type="Proteomes" id="UP000590749">
    <property type="component" value="Unassembled WGS sequence"/>
</dbReference>